<gene>
    <name evidence="1" type="ORF">SORDD30_00311</name>
</gene>
<dbReference type="PATRIC" id="fig|1303.83.peg.327"/>
<name>A0A139QC43_STROR</name>
<dbReference type="AlphaFoldDB" id="A0A139QC43"/>
<comment type="caution">
    <text evidence="1">The sequence shown here is derived from an EMBL/GenBank/DDBJ whole genome shotgun (WGS) entry which is preliminary data.</text>
</comment>
<dbReference type="EMBL" id="LQRP01000012">
    <property type="protein sequence ID" value="KXU00055.1"/>
    <property type="molecule type" value="Genomic_DNA"/>
</dbReference>
<evidence type="ECO:0000313" key="1">
    <source>
        <dbReference type="EMBL" id="KXU00055.1"/>
    </source>
</evidence>
<dbReference type="Proteomes" id="UP000070220">
    <property type="component" value="Unassembled WGS sequence"/>
</dbReference>
<organism evidence="1 2">
    <name type="scientific">Streptococcus oralis</name>
    <dbReference type="NCBI Taxonomy" id="1303"/>
    <lineage>
        <taxon>Bacteria</taxon>
        <taxon>Bacillati</taxon>
        <taxon>Bacillota</taxon>
        <taxon>Bacilli</taxon>
        <taxon>Lactobacillales</taxon>
        <taxon>Streptococcaceae</taxon>
        <taxon>Streptococcus</taxon>
    </lineage>
</organism>
<proteinExistence type="predicted"/>
<evidence type="ECO:0000313" key="2">
    <source>
        <dbReference type="Proteomes" id="UP000070220"/>
    </source>
</evidence>
<reference evidence="1 2" key="1">
    <citation type="submission" date="2016-01" db="EMBL/GenBank/DDBJ databases">
        <title>Highly variable Streptococcus oralis are common among viridans streptococci isolated from primates.</title>
        <authorList>
            <person name="Denapaite D."/>
            <person name="Rieger M."/>
            <person name="Koendgen S."/>
            <person name="Brueckner R."/>
            <person name="Ochigava I."/>
            <person name="Kappeler P."/>
            <person name="Maetz-Rensing K."/>
            <person name="Leendertz F."/>
            <person name="Hakenbeck R."/>
        </authorList>
    </citation>
    <scope>NUCLEOTIDE SEQUENCE [LARGE SCALE GENOMIC DNA]</scope>
    <source>
        <strain evidence="1 2">DD30</strain>
    </source>
</reference>
<evidence type="ECO:0008006" key="3">
    <source>
        <dbReference type="Google" id="ProtNLM"/>
    </source>
</evidence>
<sequence>MGKGFSSNQIVLEYQKWKSEIREIKSYFPKSEKLGDNKANHQG</sequence>
<protein>
    <recommendedName>
        <fullName evidence="3">Transposase</fullName>
    </recommendedName>
</protein>
<accession>A0A139QC43</accession>